<comment type="subcellular location">
    <subcellularLocation>
        <location evidence="1">Cytoplasm</location>
    </subcellularLocation>
</comment>
<dbReference type="GO" id="GO:0000184">
    <property type="term" value="P:nuclear-transcribed mRNA catabolic process, nonsense-mediated decay"/>
    <property type="evidence" value="ECO:0007669"/>
    <property type="project" value="InterPro"/>
</dbReference>
<dbReference type="EMBL" id="LRBV02000008">
    <property type="status" value="NOT_ANNOTATED_CDS"/>
    <property type="molecule type" value="Genomic_DNA"/>
</dbReference>
<dbReference type="GO" id="GO:0005737">
    <property type="term" value="C:cytoplasm"/>
    <property type="evidence" value="ECO:0007669"/>
    <property type="project" value="UniProtKB-SubCell"/>
</dbReference>
<feature type="domain" description="MIF4G" evidence="4">
    <location>
        <begin position="831"/>
        <end position="1019"/>
    </location>
</feature>
<feature type="compositionally biased region" description="Basic and acidic residues" evidence="3">
    <location>
        <begin position="1467"/>
        <end position="1484"/>
    </location>
</feature>
<dbReference type="OMA" id="DPPGDFF"/>
<dbReference type="FunFam" id="1.25.40.180:FF:000033">
    <property type="entry name" value="Regulator of nonsense transcripts UPF2"/>
    <property type="match status" value="1"/>
</dbReference>
<dbReference type="FunCoup" id="A0A7N2ME17">
    <property type="interactions" value="4071"/>
</dbReference>
<dbReference type="InterPro" id="IPR016024">
    <property type="entry name" value="ARM-type_fold"/>
</dbReference>
<dbReference type="InterPro" id="IPR026960">
    <property type="entry name" value="RVT-Znf"/>
</dbReference>
<feature type="region of interest" description="Disordered" evidence="3">
    <location>
        <begin position="1467"/>
        <end position="1588"/>
    </location>
</feature>
<feature type="region of interest" description="Disordered" evidence="3">
    <location>
        <begin position="1705"/>
        <end position="1755"/>
    </location>
</feature>
<dbReference type="EnsemblPlants" id="QL08p057163:mrna">
    <property type="protein sequence ID" value="QL08p057163:mrna"/>
    <property type="gene ID" value="QL08p057163"/>
</dbReference>
<feature type="compositionally biased region" description="Polar residues" evidence="3">
    <location>
        <begin position="731"/>
        <end position="750"/>
    </location>
</feature>
<dbReference type="SUPFAM" id="SSF48371">
    <property type="entry name" value="ARM repeat"/>
    <property type="match status" value="4"/>
</dbReference>
<evidence type="ECO:0000256" key="2">
    <source>
        <dbReference type="ARBA" id="ARBA00022490"/>
    </source>
</evidence>
<accession>A0A7N2ME17</accession>
<dbReference type="Gramene" id="QL08p057163:mrna">
    <property type="protein sequence ID" value="QL08p057163:mrna"/>
    <property type="gene ID" value="QL08p057163"/>
</dbReference>
<feature type="compositionally biased region" description="Polar residues" evidence="3">
    <location>
        <begin position="711"/>
        <end position="723"/>
    </location>
</feature>
<keyword evidence="2" id="KW-0963">Cytoplasm</keyword>
<evidence type="ECO:0000259" key="4">
    <source>
        <dbReference type="SMART" id="SM00543"/>
    </source>
</evidence>
<evidence type="ECO:0000313" key="6">
    <source>
        <dbReference type="Proteomes" id="UP000594261"/>
    </source>
</evidence>
<feature type="region of interest" description="Disordered" evidence="3">
    <location>
        <begin position="709"/>
        <end position="823"/>
    </location>
</feature>
<feature type="region of interest" description="Disordered" evidence="3">
    <location>
        <begin position="1614"/>
        <end position="1647"/>
    </location>
</feature>
<dbReference type="Pfam" id="PF04050">
    <property type="entry name" value="Upf2"/>
    <property type="match status" value="1"/>
</dbReference>
<evidence type="ECO:0000256" key="1">
    <source>
        <dbReference type="ARBA" id="ARBA00004496"/>
    </source>
</evidence>
<dbReference type="InterPro" id="IPR039762">
    <property type="entry name" value="Nmd2/UPF2"/>
</dbReference>
<dbReference type="InParanoid" id="A0A7N2ME17"/>
<feature type="compositionally biased region" description="Acidic residues" evidence="3">
    <location>
        <begin position="1528"/>
        <end position="1563"/>
    </location>
</feature>
<feature type="domain" description="MIF4G" evidence="4">
    <location>
        <begin position="387"/>
        <end position="609"/>
    </location>
</feature>
<protein>
    <recommendedName>
        <fullName evidence="4">MIF4G domain-containing protein</fullName>
    </recommendedName>
</protein>
<dbReference type="Proteomes" id="UP000594261">
    <property type="component" value="Chromosome 8"/>
</dbReference>
<proteinExistence type="predicted"/>
<dbReference type="InterPro" id="IPR007193">
    <property type="entry name" value="Upf2/Nmd2_C"/>
</dbReference>
<dbReference type="GO" id="GO:0003723">
    <property type="term" value="F:RNA binding"/>
    <property type="evidence" value="ECO:0007669"/>
    <property type="project" value="InterPro"/>
</dbReference>
<feature type="compositionally biased region" description="Polar residues" evidence="3">
    <location>
        <begin position="1723"/>
        <end position="1735"/>
    </location>
</feature>
<dbReference type="InterPro" id="IPR003890">
    <property type="entry name" value="MIF4G-like_typ-3"/>
</dbReference>
<dbReference type="Pfam" id="PF13966">
    <property type="entry name" value="zf-RVT"/>
    <property type="match status" value="1"/>
</dbReference>
<dbReference type="GO" id="GO:0035145">
    <property type="term" value="C:exon-exon junction complex"/>
    <property type="evidence" value="ECO:0007669"/>
    <property type="project" value="TreeGrafter"/>
</dbReference>
<feature type="compositionally biased region" description="Basic and acidic residues" evidence="3">
    <location>
        <begin position="1618"/>
        <end position="1628"/>
    </location>
</feature>
<sequence>MDHHEDECRVGAENHGKQDEEEAAARLEEMKKSVESKMALRQSNMNPERPVDTDASVHSLIMFGENGRSRCWNLQFIRDFHDWELEAVNDLMGLLYSRQIVESNKDCLKVNVGKREIVPVGEVGNLDALARILCCKVSCLPMSYLGIPLGAHFKDASIWNPILERVEKKLSGWKQLYLSKGDRLERIQRNFLWGSSNEVFRYLLVAWDKMREVGVGTSFSVATLMNGSCRDFILSMSISLPGYLVGRSIWCVKVPKRVSFILWTVSRGGILTIDNLVKKNLPLVNWCCLCRCDEETVDHLLLHCKFTYALWSEVLIMFRVQWVMPDTIVSLLFAWRNWLGTYSSKVWNMVPACRMWKLWSFAFMAFRGSLRYVRPDSGFLRTLDSSIKRNTAVIKKLKQINEEQREGLMEDLRGVNLSKFVSEAVTAICDAKLRSSDIQAAVQICSLLHQRYKDFSPSLTQGLLKVFFPGKSGDDLDADKNLKAMKKRSTLKLLLELYFVGVIEDSGIFMNIIKDLTNLEHLKDRDTTQTNMTLLASFARQGRIFLGLTFSGQEIHEEFFKGLNITTDQKKFFKKAFHTYYDAAAELLQSEHASLRQMEHENAKILNARGELSDENVSSYEKLRKSYDHLYRNISSLAEALDMQPPVMPEDGHTTRVTTGEDASAPASGKDSSVLEALWDDEDTRAFYEGLPDLRAFVPAVLLGEAEPKVNEQSAKTQEQQTELAPESDQRQQATQDTTEVSADSGTLQEGKNLDRGKDKEEKDKEKTKDMDKEKGKDKDADKKGENEKEKLKGLEKTKDMDKEKGKEKDSDKKGENEKEKLKGLEGTNLDALLQRLPGCVSRDLIDQLTVEFCYLNSKSNRKKLVRALFTVPRTSLELLPYYSRMVATLSTCMKDVSSMLLQMLEEEFNFLINKKDQMNIETKIRNIRFIGELCKFKIATSGLVFSCLKACLDDFTHHNIDVACNLLETCGRFLYRSPETTIRMANMLEILMRLKNVKNLDPRHSTLVENAYYLCKPPERSARVSKVRPPLHQYIRKLLFSDLDKNTIEHVLRQLRKLPWSECEPYLLKCFMKVHKGKYGQIHLIASLTAGLSRYHDEFAIAVVDEIQPIDFNTSEETMRINSVKPMAKSRLKRGLSMILYGLVQECMGLMRIISGVLCGKNFQGCTPGGIRHGLFLGISIPSDIRVRDLVVRLLVRLCLLFQISLKLITLWTYPLKGLRLLGLEIQGQIVCQDLIELWHRWISFILARKLKALKEDLKNWNKEEFGDLAFRKKCLLSELLGLDAREDFSGLSQEDQTPQVDGVLYEDEEEVRSKVVLEEIRLGLELNDYGMQQRRIAHMRFLGELYNYEHVDSSVIFETLYLILVFGHGTPEQDALDPPEDSFRIRMVCTLLDTCGHYFDRGSSKRKLDRFLVHFQRYILSKGALPLDIEFDLQDLFAELRPNMTRYSTIEEVNAAIIELEEHEHTVSTDKVSNEKHSDTEKRSRRSTSDATSANGQSINGTDENGVHEVIGDSDSESGSGSEPEGHDDEELDEENHDDGCDSEDEDDDDGGGPASDEDDEVRVRQRAPEVDPLEEANFEQELKAVMQESMEQRRLELRGRPTLNMMIPMNVFEGPTKDHHGRGGESGDETLDEEAGGSKEVPVKVLVKRGNKQQTKQMLIPRDCSLVQSTKQKEAAELEEKQDIKRLVLEYNDREEEELNGLGTQTINWSQGGGSRVASRGNTWEGTGSRASGSRHRHHNYSGGGVYYSRKR</sequence>
<dbReference type="PANTHER" id="PTHR12839">
    <property type="entry name" value="NONSENSE-MEDIATED MRNA DECAY PROTEIN 2 UP-FRAMESHIFT SUPPRESSOR 2"/>
    <property type="match status" value="1"/>
</dbReference>
<keyword evidence="6" id="KW-1185">Reference proteome</keyword>
<reference evidence="5" key="2">
    <citation type="submission" date="2021-01" db="UniProtKB">
        <authorList>
            <consortium name="EnsemblPlants"/>
        </authorList>
    </citation>
    <scope>IDENTIFICATION</scope>
</reference>
<name>A0A7N2ME17_QUELO</name>
<evidence type="ECO:0000313" key="5">
    <source>
        <dbReference type="EnsemblPlants" id="QL08p057163:mrna"/>
    </source>
</evidence>
<dbReference type="SMART" id="SM00543">
    <property type="entry name" value="MIF4G"/>
    <property type="match status" value="3"/>
</dbReference>
<dbReference type="Gene3D" id="1.25.40.180">
    <property type="match status" value="4"/>
</dbReference>
<organism evidence="5 6">
    <name type="scientific">Quercus lobata</name>
    <name type="common">Valley oak</name>
    <dbReference type="NCBI Taxonomy" id="97700"/>
    <lineage>
        <taxon>Eukaryota</taxon>
        <taxon>Viridiplantae</taxon>
        <taxon>Streptophyta</taxon>
        <taxon>Embryophyta</taxon>
        <taxon>Tracheophyta</taxon>
        <taxon>Spermatophyta</taxon>
        <taxon>Magnoliopsida</taxon>
        <taxon>eudicotyledons</taxon>
        <taxon>Gunneridae</taxon>
        <taxon>Pentapetalae</taxon>
        <taxon>rosids</taxon>
        <taxon>fabids</taxon>
        <taxon>Fagales</taxon>
        <taxon>Fagaceae</taxon>
        <taxon>Quercus</taxon>
    </lineage>
</organism>
<dbReference type="PANTHER" id="PTHR12839:SF7">
    <property type="entry name" value="REGULATOR OF NONSENSE TRANSCRIPTS 2"/>
    <property type="match status" value="1"/>
</dbReference>
<dbReference type="FunFam" id="1.25.40.180:FF:000026">
    <property type="entry name" value="Regulator of nonsense transcripts UPF2"/>
    <property type="match status" value="1"/>
</dbReference>
<feature type="compositionally biased region" description="Acidic residues" evidence="3">
    <location>
        <begin position="1629"/>
        <end position="1638"/>
    </location>
</feature>
<feature type="domain" description="MIF4G" evidence="4">
    <location>
        <begin position="1034"/>
        <end position="1445"/>
    </location>
</feature>
<feature type="region of interest" description="Disordered" evidence="3">
    <location>
        <begin position="643"/>
        <end position="673"/>
    </location>
</feature>
<feature type="compositionally biased region" description="Basic and acidic residues" evidence="3">
    <location>
        <begin position="752"/>
        <end position="823"/>
    </location>
</feature>
<feature type="region of interest" description="Disordered" evidence="3">
    <location>
        <begin position="1"/>
        <end position="25"/>
    </location>
</feature>
<dbReference type="Pfam" id="PF02854">
    <property type="entry name" value="MIF4G"/>
    <property type="match status" value="3"/>
</dbReference>
<evidence type="ECO:0000256" key="3">
    <source>
        <dbReference type="SAM" id="MobiDB-lite"/>
    </source>
</evidence>
<reference evidence="5 6" key="1">
    <citation type="journal article" date="2016" name="G3 (Bethesda)">
        <title>First Draft Assembly and Annotation of the Genome of a California Endemic Oak Quercus lobata Nee (Fagaceae).</title>
        <authorList>
            <person name="Sork V.L."/>
            <person name="Fitz-Gibbon S.T."/>
            <person name="Puiu D."/>
            <person name="Crepeau M."/>
            <person name="Gugger P.F."/>
            <person name="Sherman R."/>
            <person name="Stevens K."/>
            <person name="Langley C.H."/>
            <person name="Pellegrini M."/>
            <person name="Salzberg S.L."/>
        </authorList>
    </citation>
    <scope>NUCLEOTIDE SEQUENCE [LARGE SCALE GENOMIC DNA]</scope>
    <source>
        <strain evidence="5 6">cv. SW786</strain>
    </source>
</reference>